<keyword evidence="2" id="KW-1185">Reference proteome</keyword>
<protein>
    <submittedName>
        <fullName evidence="3 4">Ankyrin repeat domain-containing protein 26-like isoform X1</fullName>
    </submittedName>
</protein>
<dbReference type="GeneID" id="110203932"/>
<dbReference type="RefSeq" id="XP_020836168.1">
    <property type="nucleotide sequence ID" value="XM_020980509.1"/>
</dbReference>
<proteinExistence type="predicted"/>
<reference evidence="3 4" key="1">
    <citation type="submission" date="2025-04" db="UniProtKB">
        <authorList>
            <consortium name="RefSeq"/>
        </authorList>
    </citation>
    <scope>IDENTIFICATION</scope>
    <source>
        <tissue evidence="3 4">Spleen</tissue>
    </source>
</reference>
<sequence length="84" mass="9008">MKMVFTVGSKRELPPSRASFPPRRESGVRALGPRAGSLLRVKDLAKIHKAASIGDVAKGQPLLLLGKSGGMVWINTDLENIINS</sequence>
<evidence type="ECO:0000313" key="3">
    <source>
        <dbReference type="RefSeq" id="XP_020835979.1"/>
    </source>
</evidence>
<accession>A0A6P5JWZ0</accession>
<feature type="region of interest" description="Disordered" evidence="1">
    <location>
        <begin position="1"/>
        <end position="27"/>
    </location>
</feature>
<dbReference type="AlphaFoldDB" id="A0A6P5JWZ0"/>
<organism evidence="2 3">
    <name type="scientific">Phascolarctos cinereus</name>
    <name type="common">Koala</name>
    <dbReference type="NCBI Taxonomy" id="38626"/>
    <lineage>
        <taxon>Eukaryota</taxon>
        <taxon>Metazoa</taxon>
        <taxon>Chordata</taxon>
        <taxon>Craniata</taxon>
        <taxon>Vertebrata</taxon>
        <taxon>Euteleostomi</taxon>
        <taxon>Mammalia</taxon>
        <taxon>Metatheria</taxon>
        <taxon>Diprotodontia</taxon>
        <taxon>Phascolarctidae</taxon>
        <taxon>Phascolarctos</taxon>
    </lineage>
</organism>
<evidence type="ECO:0000313" key="2">
    <source>
        <dbReference type="Proteomes" id="UP000515140"/>
    </source>
</evidence>
<evidence type="ECO:0000256" key="1">
    <source>
        <dbReference type="SAM" id="MobiDB-lite"/>
    </source>
</evidence>
<gene>
    <name evidence="3" type="primary">LOC110203932</name>
    <name evidence="4" type="synonym">LOC110204243</name>
</gene>
<name>A0A6P5JWZ0_PHACI</name>
<evidence type="ECO:0000313" key="4">
    <source>
        <dbReference type="RefSeq" id="XP_020836168.1"/>
    </source>
</evidence>
<dbReference type="Proteomes" id="UP000515140">
    <property type="component" value="Unplaced"/>
</dbReference>
<dbReference type="KEGG" id="pcw:110204243"/>
<dbReference type="RefSeq" id="XP_020835979.1">
    <property type="nucleotide sequence ID" value="XM_020980320.1"/>
</dbReference>
<dbReference type="KEGG" id="pcw:110203932"/>